<dbReference type="GO" id="GO:0005886">
    <property type="term" value="C:plasma membrane"/>
    <property type="evidence" value="ECO:0007669"/>
    <property type="project" value="UniProtKB-SubCell"/>
</dbReference>
<dbReference type="InterPro" id="IPR037185">
    <property type="entry name" value="EmrE-like"/>
</dbReference>
<dbReference type="PANTHER" id="PTHR30561">
    <property type="entry name" value="SMR FAMILY PROTON-DEPENDENT DRUG EFFLUX TRANSPORTER SUGE"/>
    <property type="match status" value="1"/>
</dbReference>
<evidence type="ECO:0000256" key="8">
    <source>
        <dbReference type="ARBA" id="ARBA00022985"/>
    </source>
</evidence>
<feature type="transmembrane region" description="Helical" evidence="12">
    <location>
        <begin position="6"/>
        <end position="24"/>
    </location>
</feature>
<proteinExistence type="inferred from homology"/>
<dbReference type="EMBL" id="LIUT01000001">
    <property type="protein sequence ID" value="KOR90702.1"/>
    <property type="molecule type" value="Genomic_DNA"/>
</dbReference>
<dbReference type="AlphaFoldDB" id="A0A0M1P8E7"/>
<feature type="transmembrane region" description="Helical" evidence="12">
    <location>
        <begin position="153"/>
        <end position="171"/>
    </location>
</feature>
<keyword evidence="5" id="KW-0997">Cell inner membrane</keyword>
<feature type="domain" description="EamA" evidence="13">
    <location>
        <begin position="158"/>
        <end position="286"/>
    </location>
</feature>
<evidence type="ECO:0000313" key="14">
    <source>
        <dbReference type="EMBL" id="KOR90702.1"/>
    </source>
</evidence>
<protein>
    <submittedName>
        <fullName evidence="14">Ligand-binding protein SH3</fullName>
    </submittedName>
</protein>
<feature type="transmembrane region" description="Helical" evidence="12">
    <location>
        <begin position="215"/>
        <end position="237"/>
    </location>
</feature>
<evidence type="ECO:0000256" key="7">
    <source>
        <dbReference type="ARBA" id="ARBA00022692"/>
    </source>
</evidence>
<keyword evidence="4" id="KW-0444">Lipid biosynthesis</keyword>
<evidence type="ECO:0000256" key="5">
    <source>
        <dbReference type="ARBA" id="ARBA00022519"/>
    </source>
</evidence>
<dbReference type="PATRIC" id="fig|1705565.3.peg.3819"/>
<keyword evidence="8" id="KW-0448">Lipopolysaccharide biosynthesis</keyword>
<feature type="transmembrane region" description="Helical" evidence="12">
    <location>
        <begin position="36"/>
        <end position="58"/>
    </location>
</feature>
<evidence type="ECO:0000256" key="6">
    <source>
        <dbReference type="ARBA" id="ARBA00022556"/>
    </source>
</evidence>
<sequence length="290" mass="31766">MRGELTISLAVLLVLGSGMAHAVWNMLAKKSENKQLFLFIIYIPTSLILLPGFIAEIAAANPPLSGYILLFLSLFIQAGYAYFLSKSLTFGDLSQVYPMMRGISTFLLPLCGVVLLNERLSVWGWLGLGLIALGFILSSGISMKKQRFQVPRMVLFNTVAVGFCTMSYVMVDKVNLQHFSPTLLLEISNIGFMLGLAPFIRFGEVRWLREMREHGKLVAAGAILSPGSYLLFLFAMSMSPLTYIAPLREIGTVFGTLMGVLLLKEGKGVLRIVSASIIFTGILLVGMLGI</sequence>
<dbReference type="PANTHER" id="PTHR30561:SF9">
    <property type="entry name" value="4-AMINO-4-DEOXY-L-ARABINOSE-PHOSPHOUNDECAPRENOL FLIPPASE SUBUNIT ARNF-RELATED"/>
    <property type="match status" value="1"/>
</dbReference>
<dbReference type="Gene3D" id="1.10.3730.20">
    <property type="match status" value="2"/>
</dbReference>
<keyword evidence="3" id="KW-1003">Cell membrane</keyword>
<feature type="transmembrane region" description="Helical" evidence="12">
    <location>
        <begin position="243"/>
        <end position="263"/>
    </location>
</feature>
<comment type="subcellular location">
    <subcellularLocation>
        <location evidence="1">Cell membrane</location>
        <topology evidence="1">Multi-pass membrane protein</topology>
    </subcellularLocation>
</comment>
<feature type="transmembrane region" description="Helical" evidence="12">
    <location>
        <begin position="96"/>
        <end position="116"/>
    </location>
</feature>
<accession>A0A0M1P8E7</accession>
<dbReference type="SUPFAM" id="SSF103481">
    <property type="entry name" value="Multidrug resistance efflux transporter EmrE"/>
    <property type="match status" value="2"/>
</dbReference>
<name>A0A0M1P8E7_9BACL</name>
<evidence type="ECO:0000256" key="3">
    <source>
        <dbReference type="ARBA" id="ARBA00022475"/>
    </source>
</evidence>
<keyword evidence="6" id="KW-0441">Lipid A biosynthesis</keyword>
<evidence type="ECO:0000256" key="1">
    <source>
        <dbReference type="ARBA" id="ARBA00004651"/>
    </source>
</evidence>
<comment type="similarity">
    <text evidence="2">Belongs to the EamA transporter family.</text>
</comment>
<evidence type="ECO:0000256" key="2">
    <source>
        <dbReference type="ARBA" id="ARBA00007362"/>
    </source>
</evidence>
<comment type="caution">
    <text evidence="14">The sequence shown here is derived from an EMBL/GenBank/DDBJ whole genome shotgun (WGS) entry which is preliminary data.</text>
</comment>
<dbReference type="InterPro" id="IPR000620">
    <property type="entry name" value="EamA_dom"/>
</dbReference>
<keyword evidence="7 12" id="KW-0812">Transmembrane</keyword>
<evidence type="ECO:0000256" key="9">
    <source>
        <dbReference type="ARBA" id="ARBA00022989"/>
    </source>
</evidence>
<feature type="domain" description="EamA" evidence="13">
    <location>
        <begin position="9"/>
        <end position="139"/>
    </location>
</feature>
<dbReference type="Pfam" id="PF00892">
    <property type="entry name" value="EamA"/>
    <property type="match status" value="2"/>
</dbReference>
<feature type="transmembrane region" description="Helical" evidence="12">
    <location>
        <begin position="122"/>
        <end position="141"/>
    </location>
</feature>
<feature type="transmembrane region" description="Helical" evidence="12">
    <location>
        <begin position="64"/>
        <end position="84"/>
    </location>
</feature>
<keyword evidence="11 12" id="KW-0472">Membrane</keyword>
<keyword evidence="9 12" id="KW-1133">Transmembrane helix</keyword>
<feature type="transmembrane region" description="Helical" evidence="12">
    <location>
        <begin position="270"/>
        <end position="289"/>
    </location>
</feature>
<dbReference type="GO" id="GO:0022857">
    <property type="term" value="F:transmembrane transporter activity"/>
    <property type="evidence" value="ECO:0007669"/>
    <property type="project" value="InterPro"/>
</dbReference>
<evidence type="ECO:0000256" key="10">
    <source>
        <dbReference type="ARBA" id="ARBA00023098"/>
    </source>
</evidence>
<keyword evidence="15" id="KW-1185">Reference proteome</keyword>
<keyword evidence="10" id="KW-0443">Lipid metabolism</keyword>
<dbReference type="GO" id="GO:0009103">
    <property type="term" value="P:lipopolysaccharide biosynthetic process"/>
    <property type="evidence" value="ECO:0007669"/>
    <property type="project" value="UniProtKB-KW"/>
</dbReference>
<evidence type="ECO:0000259" key="13">
    <source>
        <dbReference type="Pfam" id="PF00892"/>
    </source>
</evidence>
<feature type="transmembrane region" description="Helical" evidence="12">
    <location>
        <begin position="183"/>
        <end position="203"/>
    </location>
</feature>
<gene>
    <name evidence="14" type="ORF">AM231_09240</name>
</gene>
<evidence type="ECO:0000256" key="12">
    <source>
        <dbReference type="SAM" id="Phobius"/>
    </source>
</evidence>
<reference evidence="15" key="1">
    <citation type="submission" date="2015-08" db="EMBL/GenBank/DDBJ databases">
        <title>Genome sequencing project for genomic taxonomy and phylogenomics of Bacillus-like bacteria.</title>
        <authorList>
            <person name="Liu B."/>
            <person name="Wang J."/>
            <person name="Zhu Y."/>
            <person name="Liu G."/>
            <person name="Chen Q."/>
            <person name="Chen Z."/>
            <person name="Lan J."/>
            <person name="Che J."/>
            <person name="Ge C."/>
            <person name="Shi H."/>
            <person name="Pan Z."/>
            <person name="Liu X."/>
        </authorList>
    </citation>
    <scope>NUCLEOTIDE SEQUENCE [LARGE SCALE GENOMIC DNA]</scope>
    <source>
        <strain evidence="15">FJAT-22460</strain>
    </source>
</reference>
<organism evidence="14 15">
    <name type="scientific">Paenibacillus solani</name>
    <dbReference type="NCBI Taxonomy" id="1705565"/>
    <lineage>
        <taxon>Bacteria</taxon>
        <taxon>Bacillati</taxon>
        <taxon>Bacillota</taxon>
        <taxon>Bacilli</taxon>
        <taxon>Bacillales</taxon>
        <taxon>Paenibacillaceae</taxon>
        <taxon>Paenibacillus</taxon>
    </lineage>
</organism>
<dbReference type="Proteomes" id="UP000036932">
    <property type="component" value="Unassembled WGS sequence"/>
</dbReference>
<evidence type="ECO:0000256" key="11">
    <source>
        <dbReference type="ARBA" id="ARBA00023136"/>
    </source>
</evidence>
<dbReference type="InterPro" id="IPR000390">
    <property type="entry name" value="Small_drug/metabolite_transptr"/>
</dbReference>
<evidence type="ECO:0000256" key="4">
    <source>
        <dbReference type="ARBA" id="ARBA00022516"/>
    </source>
</evidence>
<evidence type="ECO:0000313" key="15">
    <source>
        <dbReference type="Proteomes" id="UP000036932"/>
    </source>
</evidence>